<dbReference type="Pfam" id="PF00196">
    <property type="entry name" value="GerE"/>
    <property type="match status" value="1"/>
</dbReference>
<dbReference type="Gene3D" id="1.10.10.10">
    <property type="entry name" value="Winged helix-like DNA-binding domain superfamily/Winged helix DNA-binding domain"/>
    <property type="match status" value="1"/>
</dbReference>
<dbReference type="CDD" id="cd06170">
    <property type="entry name" value="LuxR_C_like"/>
    <property type="match status" value="1"/>
</dbReference>
<feature type="transmembrane region" description="Helical" evidence="2">
    <location>
        <begin position="183"/>
        <end position="205"/>
    </location>
</feature>
<evidence type="ECO:0000256" key="1">
    <source>
        <dbReference type="SAM" id="MobiDB-lite"/>
    </source>
</evidence>
<dbReference type="EMBL" id="VFSU01000029">
    <property type="protein sequence ID" value="TPE59765.1"/>
    <property type="molecule type" value="Genomic_DNA"/>
</dbReference>
<gene>
    <name evidence="4" type="ORF">FJQ54_12570</name>
</gene>
<dbReference type="SMART" id="SM00421">
    <property type="entry name" value="HTH_LUXR"/>
    <property type="match status" value="1"/>
</dbReference>
<protein>
    <submittedName>
        <fullName evidence="4">Helix-turn-helix transcriptional regulator</fullName>
    </submittedName>
</protein>
<keyword evidence="5" id="KW-1185">Reference proteome</keyword>
<proteinExistence type="predicted"/>
<keyword evidence="2" id="KW-0472">Membrane</keyword>
<dbReference type="InterPro" id="IPR036388">
    <property type="entry name" value="WH-like_DNA-bd_sf"/>
</dbReference>
<dbReference type="PROSITE" id="PS50043">
    <property type="entry name" value="HTH_LUXR_2"/>
    <property type="match status" value="1"/>
</dbReference>
<evidence type="ECO:0000259" key="3">
    <source>
        <dbReference type="PROSITE" id="PS50043"/>
    </source>
</evidence>
<name>A0A501XH22_9SPHN</name>
<dbReference type="RefSeq" id="WP_140928774.1">
    <property type="nucleotide sequence ID" value="NZ_VFSU01000029.1"/>
</dbReference>
<dbReference type="OrthoDB" id="7474933at2"/>
<evidence type="ECO:0000256" key="2">
    <source>
        <dbReference type="SAM" id="Phobius"/>
    </source>
</evidence>
<dbReference type="InterPro" id="IPR000792">
    <property type="entry name" value="Tscrpt_reg_LuxR_C"/>
</dbReference>
<dbReference type="SUPFAM" id="SSF46894">
    <property type="entry name" value="C-terminal effector domain of the bipartite response regulators"/>
    <property type="match status" value="1"/>
</dbReference>
<evidence type="ECO:0000313" key="4">
    <source>
        <dbReference type="EMBL" id="TPE59765.1"/>
    </source>
</evidence>
<evidence type="ECO:0000313" key="5">
    <source>
        <dbReference type="Proteomes" id="UP000319897"/>
    </source>
</evidence>
<feature type="compositionally biased region" description="Low complexity" evidence="1">
    <location>
        <begin position="139"/>
        <end position="148"/>
    </location>
</feature>
<dbReference type="InterPro" id="IPR016032">
    <property type="entry name" value="Sig_transdc_resp-reg_C-effctor"/>
</dbReference>
<keyword evidence="2" id="KW-0812">Transmembrane</keyword>
<keyword evidence="2" id="KW-1133">Transmembrane helix</keyword>
<dbReference type="GO" id="GO:0006355">
    <property type="term" value="P:regulation of DNA-templated transcription"/>
    <property type="evidence" value="ECO:0007669"/>
    <property type="project" value="InterPro"/>
</dbReference>
<organism evidence="4 5">
    <name type="scientific">Sandaracinobacter neustonicus</name>
    <dbReference type="NCBI Taxonomy" id="1715348"/>
    <lineage>
        <taxon>Bacteria</taxon>
        <taxon>Pseudomonadati</taxon>
        <taxon>Pseudomonadota</taxon>
        <taxon>Alphaproteobacteria</taxon>
        <taxon>Sphingomonadales</taxon>
        <taxon>Sphingosinicellaceae</taxon>
        <taxon>Sandaracinobacter</taxon>
    </lineage>
</organism>
<dbReference type="Proteomes" id="UP000319897">
    <property type="component" value="Unassembled WGS sequence"/>
</dbReference>
<accession>A0A501XH22</accession>
<sequence>MDRFAKLTARERECLIGAAQLRQSKEIARDLGVRKATVDKHFANAVRKLQAVSRRDAALMLVRYMRASGLPIAYQGQPIPLSFDPVSSADGGEKGGAHAPFGDPDPDGHLGRSGSGVRRPVDHAGGKGDGAASADDDASAQSASLAARSDSRDYLHRFRSDARERSTATEPVKPNVRSPFLRLMLVMAAAVAIGVVTVGILSSAIQIGHLAQIFDDRLAPY</sequence>
<comment type="caution">
    <text evidence="4">The sequence shown here is derived from an EMBL/GenBank/DDBJ whole genome shotgun (WGS) entry which is preliminary data.</text>
</comment>
<dbReference type="AlphaFoldDB" id="A0A501XH22"/>
<feature type="domain" description="HTH luxR-type" evidence="3">
    <location>
        <begin position="1"/>
        <end position="65"/>
    </location>
</feature>
<reference evidence="4 5" key="1">
    <citation type="submission" date="2019-06" db="EMBL/GenBank/DDBJ databases">
        <authorList>
            <person name="Lee I."/>
            <person name="Jang G.I."/>
            <person name="Hwang C.Y."/>
        </authorList>
    </citation>
    <scope>NUCLEOTIDE SEQUENCE [LARGE SCALE GENOMIC DNA]</scope>
    <source>
        <strain evidence="4 5">PAMC 28131</strain>
    </source>
</reference>
<feature type="region of interest" description="Disordered" evidence="1">
    <location>
        <begin position="84"/>
        <end position="148"/>
    </location>
</feature>
<dbReference type="GO" id="GO:0003677">
    <property type="term" value="F:DNA binding"/>
    <property type="evidence" value="ECO:0007669"/>
    <property type="project" value="InterPro"/>
</dbReference>